<dbReference type="EMBL" id="LDYG01000003">
    <property type="protein sequence ID" value="KUP09153.1"/>
    <property type="molecule type" value="Genomic_DNA"/>
</dbReference>
<accession>A0A147KCC5</accession>
<organism evidence="16 17">
    <name type="scientific">Bacillus coahuilensis p1.1.43</name>
    <dbReference type="NCBI Taxonomy" id="1150625"/>
    <lineage>
        <taxon>Bacteria</taxon>
        <taxon>Bacillati</taxon>
        <taxon>Bacillota</taxon>
        <taxon>Bacilli</taxon>
        <taxon>Bacillales</taxon>
        <taxon>Bacillaceae</taxon>
        <taxon>Bacillus</taxon>
    </lineage>
</organism>
<evidence type="ECO:0000256" key="13">
    <source>
        <dbReference type="ARBA" id="ARBA00023136"/>
    </source>
</evidence>
<protein>
    <recommendedName>
        <fullName evidence="3">histidine kinase</fullName>
        <ecNumber evidence="3">2.7.13.3</ecNumber>
    </recommendedName>
</protein>
<evidence type="ECO:0000256" key="1">
    <source>
        <dbReference type="ARBA" id="ARBA00000085"/>
    </source>
</evidence>
<dbReference type="Gene3D" id="1.10.287.130">
    <property type="match status" value="1"/>
</dbReference>
<gene>
    <name evidence="16" type="ORF">Q75_01505</name>
</gene>
<dbReference type="SUPFAM" id="SSF55874">
    <property type="entry name" value="ATPase domain of HSP90 chaperone/DNA topoisomerase II/histidine kinase"/>
    <property type="match status" value="1"/>
</dbReference>
<dbReference type="Pfam" id="PF07694">
    <property type="entry name" value="5TM-5TMR_LYT"/>
    <property type="match status" value="1"/>
</dbReference>
<dbReference type="InterPro" id="IPR011620">
    <property type="entry name" value="Sig_transdc_His_kinase_LytS_TM"/>
</dbReference>
<evidence type="ECO:0000256" key="11">
    <source>
        <dbReference type="ARBA" id="ARBA00022989"/>
    </source>
</evidence>
<evidence type="ECO:0000256" key="10">
    <source>
        <dbReference type="ARBA" id="ARBA00022840"/>
    </source>
</evidence>
<proteinExistence type="predicted"/>
<evidence type="ECO:0000256" key="3">
    <source>
        <dbReference type="ARBA" id="ARBA00012438"/>
    </source>
</evidence>
<evidence type="ECO:0000256" key="4">
    <source>
        <dbReference type="ARBA" id="ARBA00022475"/>
    </source>
</evidence>
<dbReference type="InterPro" id="IPR003594">
    <property type="entry name" value="HATPase_dom"/>
</dbReference>
<feature type="domain" description="Histidine kinase" evidence="15">
    <location>
        <begin position="212"/>
        <end position="416"/>
    </location>
</feature>
<dbReference type="PRINTS" id="PR00344">
    <property type="entry name" value="BCTRLSENSOR"/>
</dbReference>
<evidence type="ECO:0000256" key="7">
    <source>
        <dbReference type="ARBA" id="ARBA00022692"/>
    </source>
</evidence>
<dbReference type="PANTHER" id="PTHR43065:SF46">
    <property type="entry name" value="C4-DICARBOXYLATE TRANSPORT SENSOR PROTEIN DCTB"/>
    <property type="match status" value="1"/>
</dbReference>
<evidence type="ECO:0000259" key="15">
    <source>
        <dbReference type="PROSITE" id="PS50109"/>
    </source>
</evidence>
<dbReference type="InterPro" id="IPR003661">
    <property type="entry name" value="HisK_dim/P_dom"/>
</dbReference>
<keyword evidence="8" id="KW-0547">Nucleotide-binding</keyword>
<dbReference type="SMART" id="SM00388">
    <property type="entry name" value="HisKA"/>
    <property type="match status" value="1"/>
</dbReference>
<dbReference type="AlphaFoldDB" id="A0A147KCC5"/>
<evidence type="ECO:0000256" key="5">
    <source>
        <dbReference type="ARBA" id="ARBA00022553"/>
    </source>
</evidence>
<dbReference type="OrthoDB" id="9815750at2"/>
<dbReference type="EC" id="2.7.13.3" evidence="3"/>
<dbReference type="InterPro" id="IPR036890">
    <property type="entry name" value="HATPase_C_sf"/>
</dbReference>
<feature type="transmembrane region" description="Helical" evidence="14">
    <location>
        <begin position="66"/>
        <end position="90"/>
    </location>
</feature>
<keyword evidence="5" id="KW-0597">Phosphoprotein</keyword>
<dbReference type="Pfam" id="PF00512">
    <property type="entry name" value="HisKA"/>
    <property type="match status" value="1"/>
</dbReference>
<evidence type="ECO:0000256" key="9">
    <source>
        <dbReference type="ARBA" id="ARBA00022777"/>
    </source>
</evidence>
<dbReference type="Gene3D" id="3.30.565.10">
    <property type="entry name" value="Histidine kinase-like ATPase, C-terminal domain"/>
    <property type="match status" value="1"/>
</dbReference>
<keyword evidence="13 14" id="KW-0472">Membrane</keyword>
<keyword evidence="11 14" id="KW-1133">Transmembrane helix</keyword>
<dbReference type="GO" id="GO:0071555">
    <property type="term" value="P:cell wall organization"/>
    <property type="evidence" value="ECO:0007669"/>
    <property type="project" value="InterPro"/>
</dbReference>
<keyword evidence="6" id="KW-0808">Transferase</keyword>
<dbReference type="GO" id="GO:0005886">
    <property type="term" value="C:plasma membrane"/>
    <property type="evidence" value="ECO:0007669"/>
    <property type="project" value="UniProtKB-SubCell"/>
</dbReference>
<feature type="transmembrane region" description="Helical" evidence="14">
    <location>
        <begin position="7"/>
        <end position="26"/>
    </location>
</feature>
<dbReference type="CDD" id="cd00082">
    <property type="entry name" value="HisKA"/>
    <property type="match status" value="1"/>
</dbReference>
<evidence type="ECO:0000256" key="12">
    <source>
        <dbReference type="ARBA" id="ARBA00023012"/>
    </source>
</evidence>
<dbReference type="SMART" id="SM00387">
    <property type="entry name" value="HATPase_c"/>
    <property type="match status" value="1"/>
</dbReference>
<dbReference type="InterPro" id="IPR004358">
    <property type="entry name" value="Sig_transdc_His_kin-like_C"/>
</dbReference>
<dbReference type="GO" id="GO:0005524">
    <property type="term" value="F:ATP binding"/>
    <property type="evidence" value="ECO:0007669"/>
    <property type="project" value="UniProtKB-KW"/>
</dbReference>
<evidence type="ECO:0000256" key="14">
    <source>
        <dbReference type="SAM" id="Phobius"/>
    </source>
</evidence>
<evidence type="ECO:0000313" key="16">
    <source>
        <dbReference type="EMBL" id="KUP09153.1"/>
    </source>
</evidence>
<feature type="transmembrane region" description="Helical" evidence="14">
    <location>
        <begin position="127"/>
        <end position="151"/>
    </location>
</feature>
<keyword evidence="17" id="KW-1185">Reference proteome</keyword>
<feature type="transmembrane region" description="Helical" evidence="14">
    <location>
        <begin position="166"/>
        <end position="184"/>
    </location>
</feature>
<dbReference type="GO" id="GO:0000155">
    <property type="term" value="F:phosphorelay sensor kinase activity"/>
    <property type="evidence" value="ECO:0007669"/>
    <property type="project" value="InterPro"/>
</dbReference>
<feature type="transmembrane region" description="Helical" evidence="14">
    <location>
        <begin position="96"/>
        <end position="115"/>
    </location>
</feature>
<evidence type="ECO:0000256" key="2">
    <source>
        <dbReference type="ARBA" id="ARBA00004651"/>
    </source>
</evidence>
<dbReference type="Proteomes" id="UP000074108">
    <property type="component" value="Unassembled WGS sequence"/>
</dbReference>
<comment type="subcellular location">
    <subcellularLocation>
        <location evidence="2">Cell membrane</location>
        <topology evidence="2">Multi-pass membrane protein</topology>
    </subcellularLocation>
</comment>
<dbReference type="InterPro" id="IPR005467">
    <property type="entry name" value="His_kinase_dom"/>
</dbReference>
<dbReference type="Pfam" id="PF02518">
    <property type="entry name" value="HATPase_c"/>
    <property type="match status" value="1"/>
</dbReference>
<evidence type="ECO:0000256" key="8">
    <source>
        <dbReference type="ARBA" id="ARBA00022741"/>
    </source>
</evidence>
<dbReference type="PATRIC" id="fig|1150625.3.peg.315"/>
<keyword evidence="7 14" id="KW-0812">Transmembrane</keyword>
<sequence length="416" mass="46259">MLTEKLLLHILIFLAPVFLLSIVYEGKDFRKMPIVHGVLQGVAAFTCMIFAYYNVGLYWDLRYVPLVLATLYGGPLSGGIVVLFIFAARIYNGGDALLFGFISIIVASILPFLFSNRFMKISARKRIISAICIGTWPAVTMLCILLSYMVINQMPFISIVDQLRDILLFGGLVVVGTGMAAKFYELLIERQQMKEEMLRAEKMNTMGELASSIAHEVRNPLTVVKGFVQLLEKNNSQKDHDYYSLIFSEIGKAEGIISDYLNFAKPQFDKIERLHAGDILEEVVSLMTPIAIAEGVEVYIETCEETYVYTDKDKLKQVCVNLIKNSIEASSIGGKVLIGCQSTLNEVEITIKDEGKGMTQEQLERIGTLFYTTKDKGTGIGTMVTLRIVQSMNGKVTYTSEPGKGTTVTVRIPNVA</sequence>
<name>A0A147KCC5_9BACI</name>
<keyword evidence="9 16" id="KW-0418">Kinase</keyword>
<dbReference type="InterPro" id="IPR036097">
    <property type="entry name" value="HisK_dim/P_sf"/>
</dbReference>
<dbReference type="PROSITE" id="PS50109">
    <property type="entry name" value="HIS_KIN"/>
    <property type="match status" value="1"/>
</dbReference>
<evidence type="ECO:0000313" key="17">
    <source>
        <dbReference type="Proteomes" id="UP000074108"/>
    </source>
</evidence>
<keyword evidence="4" id="KW-1003">Cell membrane</keyword>
<comment type="caution">
    <text evidence="16">The sequence shown here is derived from an EMBL/GenBank/DDBJ whole genome shotgun (WGS) entry which is preliminary data.</text>
</comment>
<feature type="transmembrane region" description="Helical" evidence="14">
    <location>
        <begin position="38"/>
        <end position="59"/>
    </location>
</feature>
<keyword evidence="12" id="KW-0902">Two-component regulatory system</keyword>
<keyword evidence="10" id="KW-0067">ATP-binding</keyword>
<reference evidence="16 17" key="1">
    <citation type="journal article" date="2016" name="Front. Microbiol.">
        <title>Microevolution Analysis of Bacillus coahuilensis Unveils Differences in Phosphorus Acquisition Strategies and Their Regulation.</title>
        <authorList>
            <person name="Gomez-Lunar Z."/>
            <person name="Hernandez-Gonzalez I."/>
            <person name="Rodriguez-Torres M.D."/>
            <person name="Souza V."/>
            <person name="Olmedo-Alvarez G."/>
        </authorList>
    </citation>
    <scope>NUCLEOTIDE SEQUENCE [LARGE SCALE GENOMIC DNA]</scope>
    <source>
        <strain evidence="17">p1.1.43</strain>
    </source>
</reference>
<dbReference type="STRING" id="1150625.Q75_01505"/>
<comment type="catalytic activity">
    <reaction evidence="1">
        <text>ATP + protein L-histidine = ADP + protein N-phospho-L-histidine.</text>
        <dbReference type="EC" id="2.7.13.3"/>
    </reaction>
</comment>
<evidence type="ECO:0000256" key="6">
    <source>
        <dbReference type="ARBA" id="ARBA00022679"/>
    </source>
</evidence>
<dbReference type="SUPFAM" id="SSF47384">
    <property type="entry name" value="Homodimeric domain of signal transducing histidine kinase"/>
    <property type="match status" value="1"/>
</dbReference>
<dbReference type="PANTHER" id="PTHR43065">
    <property type="entry name" value="SENSOR HISTIDINE KINASE"/>
    <property type="match status" value="1"/>
</dbReference>